<organism evidence="2 3">
    <name type="scientific">Archangium lansingense</name>
    <dbReference type="NCBI Taxonomy" id="2995310"/>
    <lineage>
        <taxon>Bacteria</taxon>
        <taxon>Pseudomonadati</taxon>
        <taxon>Myxococcota</taxon>
        <taxon>Myxococcia</taxon>
        <taxon>Myxococcales</taxon>
        <taxon>Cystobacterineae</taxon>
        <taxon>Archangiaceae</taxon>
        <taxon>Archangium</taxon>
    </lineage>
</organism>
<evidence type="ECO:0000313" key="2">
    <source>
        <dbReference type="EMBL" id="MCY1083425.1"/>
    </source>
</evidence>
<evidence type="ECO:0000259" key="1">
    <source>
        <dbReference type="Pfam" id="PF20215"/>
    </source>
</evidence>
<accession>A0ABT4AP32</accession>
<keyword evidence="3" id="KW-1185">Reference proteome</keyword>
<dbReference type="Pfam" id="PF20215">
    <property type="entry name" value="DUF6575"/>
    <property type="match status" value="1"/>
</dbReference>
<proteinExistence type="predicted"/>
<sequence length="403" mass="45011">MNLLPSDTALGTLYLVETYEFYDRPLLFSCRNGAEQFFLVLLIEEASALDRWLLVPVSRARLLDVRAGEEDLASAFSWSESGRVWVLTDFRGQHPSELRNISNEEIDAAWLPEKGERLTCREHFPVPEVSRPKQRAAASGRDALDLKLFFPDLSSSGRAPMDSVGHIFSDFQHSIDALAIPAMQKGDATWKQQKKVRSSETALLIEGTFYGSFGVQITAASHGDLFGHSALSIALENLFTLVDAKADEDRLREILKPIGARAAQRYSRFLSTVAHDGVSFAVEWAAPVTKSYRTARLNSEEARAAAAFILRSELKESRQEVVVATLVGLNRRTRVFELWVEEDKRSIVGKISLQALAVASGATISERYVATVVESLEAQELLEEERRLYELIDLKPLASQEHK</sequence>
<reference evidence="2 3" key="1">
    <citation type="submission" date="2022-11" db="EMBL/GenBank/DDBJ databases">
        <title>Minimal conservation of predation-associated metabolite biosynthetic gene clusters underscores biosynthetic potential of Myxococcota including descriptions for ten novel species: Archangium lansinium sp. nov., Myxococcus landrumus sp. nov., Nannocystis bai.</title>
        <authorList>
            <person name="Ahearne A."/>
            <person name="Stevens C."/>
            <person name="Phillips K."/>
        </authorList>
    </citation>
    <scope>NUCLEOTIDE SEQUENCE [LARGE SCALE GENOMIC DNA]</scope>
    <source>
        <strain evidence="2 3">MIWBW</strain>
    </source>
</reference>
<dbReference type="RefSeq" id="WP_267541955.1">
    <property type="nucleotide sequence ID" value="NZ_JAPNKA010000001.1"/>
</dbReference>
<dbReference type="EMBL" id="JAPNKA010000001">
    <property type="protein sequence ID" value="MCY1083425.1"/>
    <property type="molecule type" value="Genomic_DNA"/>
</dbReference>
<gene>
    <name evidence="2" type="ORF">OV287_54210</name>
</gene>
<feature type="domain" description="DUF6575" evidence="1">
    <location>
        <begin position="1"/>
        <end position="177"/>
    </location>
</feature>
<comment type="caution">
    <text evidence="2">The sequence shown here is derived from an EMBL/GenBank/DDBJ whole genome shotgun (WGS) entry which is preliminary data.</text>
</comment>
<dbReference type="InterPro" id="IPR046482">
    <property type="entry name" value="DUF6575"/>
</dbReference>
<dbReference type="Proteomes" id="UP001207654">
    <property type="component" value="Unassembled WGS sequence"/>
</dbReference>
<name>A0ABT4AP32_9BACT</name>
<evidence type="ECO:0000313" key="3">
    <source>
        <dbReference type="Proteomes" id="UP001207654"/>
    </source>
</evidence>
<protein>
    <recommendedName>
        <fullName evidence="1">DUF6575 domain-containing protein</fullName>
    </recommendedName>
</protein>